<feature type="transmembrane region" description="Helical" evidence="1">
    <location>
        <begin position="49"/>
        <end position="72"/>
    </location>
</feature>
<protein>
    <submittedName>
        <fullName evidence="2">Uncharacterized protein</fullName>
    </submittedName>
</protein>
<evidence type="ECO:0000256" key="1">
    <source>
        <dbReference type="SAM" id="Phobius"/>
    </source>
</evidence>
<dbReference type="AlphaFoldDB" id="A0A3N1XPZ7"/>
<evidence type="ECO:0000313" key="2">
    <source>
        <dbReference type="EMBL" id="ROR28328.1"/>
    </source>
</evidence>
<comment type="caution">
    <text evidence="2">The sequence shown here is derived from an EMBL/GenBank/DDBJ whole genome shotgun (WGS) entry which is preliminary data.</text>
</comment>
<evidence type="ECO:0000313" key="3">
    <source>
        <dbReference type="Proteomes" id="UP000273083"/>
    </source>
</evidence>
<keyword evidence="3" id="KW-1185">Reference proteome</keyword>
<keyword evidence="1" id="KW-0472">Membrane</keyword>
<accession>A0A3N1XPZ7</accession>
<dbReference type="EMBL" id="RJVG01000005">
    <property type="protein sequence ID" value="ROR28328.1"/>
    <property type="molecule type" value="Genomic_DNA"/>
</dbReference>
<feature type="transmembrane region" description="Helical" evidence="1">
    <location>
        <begin position="96"/>
        <end position="117"/>
    </location>
</feature>
<dbReference type="OrthoDB" id="2679375at2"/>
<feature type="transmembrane region" description="Helical" evidence="1">
    <location>
        <begin position="12"/>
        <end position="37"/>
    </location>
</feature>
<keyword evidence="1" id="KW-0812">Transmembrane</keyword>
<reference evidence="2 3" key="1">
    <citation type="submission" date="2018-11" db="EMBL/GenBank/DDBJ databases">
        <title>Genomic Encyclopedia of Type Strains, Phase IV (KMG-IV): sequencing the most valuable type-strain genomes for metagenomic binning, comparative biology and taxonomic classification.</title>
        <authorList>
            <person name="Goeker M."/>
        </authorList>
    </citation>
    <scope>NUCLEOTIDE SEQUENCE [LARGE SCALE GENOMIC DNA]</scope>
    <source>
        <strain evidence="2 3">DSM 26537</strain>
    </source>
</reference>
<organism evidence="2 3">
    <name type="scientific">Mobilisporobacter senegalensis</name>
    <dbReference type="NCBI Taxonomy" id="1329262"/>
    <lineage>
        <taxon>Bacteria</taxon>
        <taxon>Bacillati</taxon>
        <taxon>Bacillota</taxon>
        <taxon>Clostridia</taxon>
        <taxon>Lachnospirales</taxon>
        <taxon>Lachnospiraceae</taxon>
        <taxon>Mobilisporobacter</taxon>
    </lineage>
</organism>
<dbReference type="RefSeq" id="WP_123609499.1">
    <property type="nucleotide sequence ID" value="NZ_RJVG01000005.1"/>
</dbReference>
<dbReference type="Proteomes" id="UP000273083">
    <property type="component" value="Unassembled WGS sequence"/>
</dbReference>
<proteinExistence type="predicted"/>
<sequence>MQKTKLGISVGLVGAALYFLGALSIIPAFLLAGYVLLMEDNEWLKKTAVKMVIMIIVFNILYLAVGMVQNVFDSLDIIFGWITPFRIEVPLNLDQLARIVLVILRDLILIISGFNALTMGTIKSKFMDNIINKHM</sequence>
<keyword evidence="1" id="KW-1133">Transmembrane helix</keyword>
<gene>
    <name evidence="2" type="ORF">EDD66_105270</name>
</gene>
<name>A0A3N1XPZ7_9FIRM</name>